<comment type="caution">
    <text evidence="2">The sequence shown here is derived from an EMBL/GenBank/DDBJ whole genome shotgun (WGS) entry which is preliminary data.</text>
</comment>
<dbReference type="OrthoDB" id="302751at2759"/>
<proteinExistence type="predicted"/>
<dbReference type="AlphaFoldDB" id="A0A8S1MBU7"/>
<organism evidence="2 3">
    <name type="scientific">Paramecium sonneborni</name>
    <dbReference type="NCBI Taxonomy" id="65129"/>
    <lineage>
        <taxon>Eukaryota</taxon>
        <taxon>Sar</taxon>
        <taxon>Alveolata</taxon>
        <taxon>Ciliophora</taxon>
        <taxon>Intramacronucleata</taxon>
        <taxon>Oligohymenophorea</taxon>
        <taxon>Peniculida</taxon>
        <taxon>Parameciidae</taxon>
        <taxon>Paramecium</taxon>
    </lineage>
</organism>
<evidence type="ECO:0000313" key="2">
    <source>
        <dbReference type="EMBL" id="CAD8074076.1"/>
    </source>
</evidence>
<reference evidence="2" key="1">
    <citation type="submission" date="2021-01" db="EMBL/GenBank/DDBJ databases">
        <authorList>
            <consortium name="Genoscope - CEA"/>
            <person name="William W."/>
        </authorList>
    </citation>
    <scope>NUCLEOTIDE SEQUENCE</scope>
</reference>
<dbReference type="InterPro" id="IPR000253">
    <property type="entry name" value="FHA_dom"/>
</dbReference>
<evidence type="ECO:0000313" key="3">
    <source>
        <dbReference type="Proteomes" id="UP000692954"/>
    </source>
</evidence>
<feature type="domain" description="FHA" evidence="1">
    <location>
        <begin position="353"/>
        <end position="406"/>
    </location>
</feature>
<sequence>MSNTLNFSATLNSPLNNFTNPQNFTQPFYSSQLSRHTFTETNQSVMLQNENEMNIEKLSPNNSTNLEGSVKKEDESYIPIIQTLKQEFNRESPYIKISVYRQHQLANQKIYILQDDKIIGGNQVHKNEIQIIRRKKALRASDNNMDFGLSNQESNIEQIPCKISTQYGFRYSSRITPQILVFLSLKYFNFKFAMFPLNVFKLIHQFIKEQPKFYIQDCGTSLKTLVRIQKDNPKRMNQNNKYLIGADFYFHVVQLNTIPKLCDKKNEETEIDYFFQTLVREHIRDKTRIHGLTKQEQTIFSQYLQNYSQMKKKGRKQYSLQNCNRPFLKIQFDTPIIKQMAVFIAKSGEQSIFKIGRSQDCDIIVNMNTISRKQTQIMFNKNQWEICDGEGVKQSANGTWQSLQQYQNPSNPILQSSQPLQIEDKMEIKISENIFRFDMLGFGISKRRKLNNSFYQELTNIDQL</sequence>
<dbReference type="Pfam" id="PF00498">
    <property type="entry name" value="FHA"/>
    <property type="match status" value="1"/>
</dbReference>
<dbReference type="EMBL" id="CAJJDN010000031">
    <property type="protein sequence ID" value="CAD8074076.1"/>
    <property type="molecule type" value="Genomic_DNA"/>
</dbReference>
<keyword evidence="3" id="KW-1185">Reference proteome</keyword>
<protein>
    <recommendedName>
        <fullName evidence="1">FHA domain-containing protein</fullName>
    </recommendedName>
</protein>
<dbReference type="PANTHER" id="PTHR46210">
    <property type="entry name" value="FHA DOMAIN-CONTAINING PROTEIN"/>
    <property type="match status" value="1"/>
</dbReference>
<dbReference type="PANTHER" id="PTHR46210:SF1">
    <property type="entry name" value="FHA DOMAIN-CONTAINING PROTEIN"/>
    <property type="match status" value="1"/>
</dbReference>
<accession>A0A8S1MBU7</accession>
<evidence type="ECO:0000259" key="1">
    <source>
        <dbReference type="PROSITE" id="PS50006"/>
    </source>
</evidence>
<gene>
    <name evidence="2" type="ORF">PSON_ATCC_30995.1.T0310303</name>
</gene>
<dbReference type="Proteomes" id="UP000692954">
    <property type="component" value="Unassembled WGS sequence"/>
</dbReference>
<dbReference type="PROSITE" id="PS50006">
    <property type="entry name" value="FHA_DOMAIN"/>
    <property type="match status" value="1"/>
</dbReference>
<name>A0A8S1MBU7_9CILI</name>
<dbReference type="CDD" id="cd00060">
    <property type="entry name" value="FHA"/>
    <property type="match status" value="1"/>
</dbReference>